<evidence type="ECO:0000256" key="1">
    <source>
        <dbReference type="SAM" id="Phobius"/>
    </source>
</evidence>
<dbReference type="EMBL" id="JBJXBP010000007">
    <property type="protein sequence ID" value="KAL3820483.1"/>
    <property type="molecule type" value="Genomic_DNA"/>
</dbReference>
<proteinExistence type="predicted"/>
<dbReference type="AlphaFoldDB" id="A0ABD3S802"/>
<accession>A0ABD3S802</accession>
<comment type="caution">
    <text evidence="2">The sequence shown here is derived from an EMBL/GenBank/DDBJ whole genome shotgun (WGS) entry which is preliminary data.</text>
</comment>
<sequence length="45" mass="5304">MLKVLSPFIQRKKKLQLLSRVLITSFSLSFLRAFKNYVAFSLIKE</sequence>
<evidence type="ECO:0000313" key="3">
    <source>
        <dbReference type="Proteomes" id="UP001634393"/>
    </source>
</evidence>
<feature type="transmembrane region" description="Helical" evidence="1">
    <location>
        <begin position="21"/>
        <end position="43"/>
    </location>
</feature>
<keyword evidence="1" id="KW-0812">Transmembrane</keyword>
<evidence type="ECO:0000313" key="2">
    <source>
        <dbReference type="EMBL" id="KAL3820483.1"/>
    </source>
</evidence>
<protein>
    <recommendedName>
        <fullName evidence="4">Ribosomal protein L32</fullName>
    </recommendedName>
</protein>
<dbReference type="Proteomes" id="UP001634393">
    <property type="component" value="Unassembled WGS sequence"/>
</dbReference>
<reference evidence="2 3" key="1">
    <citation type="submission" date="2024-12" db="EMBL/GenBank/DDBJ databases">
        <title>The unique morphological basis and parallel evolutionary history of personate flowers in Penstemon.</title>
        <authorList>
            <person name="Depatie T.H."/>
            <person name="Wessinger C.A."/>
        </authorList>
    </citation>
    <scope>NUCLEOTIDE SEQUENCE [LARGE SCALE GENOMIC DNA]</scope>
    <source>
        <strain evidence="2">WTNN_2</strain>
        <tissue evidence="2">Leaf</tissue>
    </source>
</reference>
<gene>
    <name evidence="2" type="ORF">ACJIZ3_006388</name>
</gene>
<name>A0ABD3S802_9LAMI</name>
<keyword evidence="1" id="KW-1133">Transmembrane helix</keyword>
<organism evidence="2 3">
    <name type="scientific">Penstemon smallii</name>
    <dbReference type="NCBI Taxonomy" id="265156"/>
    <lineage>
        <taxon>Eukaryota</taxon>
        <taxon>Viridiplantae</taxon>
        <taxon>Streptophyta</taxon>
        <taxon>Embryophyta</taxon>
        <taxon>Tracheophyta</taxon>
        <taxon>Spermatophyta</taxon>
        <taxon>Magnoliopsida</taxon>
        <taxon>eudicotyledons</taxon>
        <taxon>Gunneridae</taxon>
        <taxon>Pentapetalae</taxon>
        <taxon>asterids</taxon>
        <taxon>lamiids</taxon>
        <taxon>Lamiales</taxon>
        <taxon>Plantaginaceae</taxon>
        <taxon>Cheloneae</taxon>
        <taxon>Penstemon</taxon>
    </lineage>
</organism>
<keyword evidence="3" id="KW-1185">Reference proteome</keyword>
<evidence type="ECO:0008006" key="4">
    <source>
        <dbReference type="Google" id="ProtNLM"/>
    </source>
</evidence>
<keyword evidence="1" id="KW-0472">Membrane</keyword>